<gene>
    <name evidence="2" type="ORF">FL82_00237</name>
    <name evidence="1" type="ORF">GCK72_022079</name>
</gene>
<keyword evidence="3" id="KW-1185">Reference proteome</keyword>
<dbReference type="Proteomes" id="UP000216624">
    <property type="component" value="Unassembled WGS sequence"/>
</dbReference>
<proteinExistence type="predicted"/>
<reference evidence="2" key="2">
    <citation type="submission" date="2017-08" db="EMBL/GenBank/DDBJ databases">
        <authorList>
            <person name="de Groot N.N."/>
        </authorList>
    </citation>
    <scope>NUCLEOTIDE SEQUENCE [LARGE SCALE GENOMIC DNA]</scope>
    <source>
        <strain evidence="2">PX439</strain>
    </source>
</reference>
<dbReference type="Proteomes" id="UP000483820">
    <property type="component" value="Chromosome X"/>
</dbReference>
<reference evidence="1 4" key="3">
    <citation type="submission" date="2019-12" db="EMBL/GenBank/DDBJ databases">
        <title>Chromosome-level assembly of the Caenorhabditis remanei genome.</title>
        <authorList>
            <person name="Teterina A.A."/>
            <person name="Willis J.H."/>
            <person name="Phillips P.C."/>
        </authorList>
    </citation>
    <scope>NUCLEOTIDE SEQUENCE [LARGE SCALE GENOMIC DNA]</scope>
    <source>
        <strain evidence="1 4">PX506</strain>
        <tissue evidence="1">Whole organism</tissue>
    </source>
</reference>
<protein>
    <submittedName>
        <fullName evidence="2">Uncharacterized protein</fullName>
    </submittedName>
</protein>
<evidence type="ECO:0000313" key="2">
    <source>
        <dbReference type="EMBL" id="OZG06271.1"/>
    </source>
</evidence>
<organism evidence="2 3">
    <name type="scientific">Caenorhabditis remanei</name>
    <name type="common">Caenorhabditis vulgaris</name>
    <dbReference type="NCBI Taxonomy" id="31234"/>
    <lineage>
        <taxon>Eukaryota</taxon>
        <taxon>Metazoa</taxon>
        <taxon>Ecdysozoa</taxon>
        <taxon>Nematoda</taxon>
        <taxon>Chromadorea</taxon>
        <taxon>Rhabditida</taxon>
        <taxon>Rhabditina</taxon>
        <taxon>Rhabditomorpha</taxon>
        <taxon>Rhabditoidea</taxon>
        <taxon>Rhabditidae</taxon>
        <taxon>Peloderinae</taxon>
        <taxon>Caenorhabditis</taxon>
    </lineage>
</organism>
<reference evidence="3" key="1">
    <citation type="submission" date="2017-08" db="EMBL/GenBank/DDBJ databases">
        <authorList>
            <person name="Fierst J.L."/>
        </authorList>
    </citation>
    <scope>NUCLEOTIDE SEQUENCE [LARGE SCALE GENOMIC DNA]</scope>
    <source>
        <strain evidence="3">PX439</strain>
    </source>
</reference>
<evidence type="ECO:0000313" key="1">
    <source>
        <dbReference type="EMBL" id="KAF1745632.1"/>
    </source>
</evidence>
<accession>A0A261B7H3</accession>
<name>A0A261B7H3_CAERE</name>
<sequence length="107" mass="12446">MFHVVKQCHGPGPAITFIQLWEQDLFENWDDHLPETVSLDQTTYPFKYDVKGTANGDEFPSTLYDFYLWAEHNCTSDRHTTRNKIYSFSWSTSQTSIGLGVSFRQTD</sequence>
<comment type="caution">
    <text evidence="2">The sequence shown here is derived from an EMBL/GenBank/DDBJ whole genome shotgun (WGS) entry which is preliminary data.</text>
</comment>
<dbReference type="EMBL" id="NMWX01000001">
    <property type="protein sequence ID" value="OZG06271.1"/>
    <property type="molecule type" value="Genomic_DNA"/>
</dbReference>
<evidence type="ECO:0000313" key="3">
    <source>
        <dbReference type="Proteomes" id="UP000216624"/>
    </source>
</evidence>
<dbReference type="AlphaFoldDB" id="A0A261B7H3"/>
<feature type="non-terminal residue" evidence="2">
    <location>
        <position position="1"/>
    </location>
</feature>
<evidence type="ECO:0000313" key="4">
    <source>
        <dbReference type="Proteomes" id="UP000483820"/>
    </source>
</evidence>
<dbReference type="EMBL" id="WUAV01000006">
    <property type="protein sequence ID" value="KAF1745632.1"/>
    <property type="molecule type" value="Genomic_DNA"/>
</dbReference>